<accession>A0A2P2P0E8</accession>
<protein>
    <submittedName>
        <fullName evidence="1">Uncharacterized protein</fullName>
    </submittedName>
</protein>
<sequence>MSPSFLLPRLKFGVIWTGSSKQVPGLAGRLMLLQMQCN</sequence>
<reference evidence="1" key="1">
    <citation type="submission" date="2018-02" db="EMBL/GenBank/DDBJ databases">
        <title>Rhizophora mucronata_Transcriptome.</title>
        <authorList>
            <person name="Meera S.P."/>
            <person name="Sreeshan A."/>
            <person name="Augustine A."/>
        </authorList>
    </citation>
    <scope>NUCLEOTIDE SEQUENCE</scope>
    <source>
        <tissue evidence="1">Leaf</tissue>
    </source>
</reference>
<proteinExistence type="predicted"/>
<dbReference type="AlphaFoldDB" id="A0A2P2P0E8"/>
<name>A0A2P2P0E8_RHIMU</name>
<evidence type="ECO:0000313" key="1">
    <source>
        <dbReference type="EMBL" id="MBX48203.1"/>
    </source>
</evidence>
<dbReference type="EMBL" id="GGEC01067719">
    <property type="protein sequence ID" value="MBX48203.1"/>
    <property type="molecule type" value="Transcribed_RNA"/>
</dbReference>
<organism evidence="1">
    <name type="scientific">Rhizophora mucronata</name>
    <name type="common">Asiatic mangrove</name>
    <dbReference type="NCBI Taxonomy" id="61149"/>
    <lineage>
        <taxon>Eukaryota</taxon>
        <taxon>Viridiplantae</taxon>
        <taxon>Streptophyta</taxon>
        <taxon>Embryophyta</taxon>
        <taxon>Tracheophyta</taxon>
        <taxon>Spermatophyta</taxon>
        <taxon>Magnoliopsida</taxon>
        <taxon>eudicotyledons</taxon>
        <taxon>Gunneridae</taxon>
        <taxon>Pentapetalae</taxon>
        <taxon>rosids</taxon>
        <taxon>fabids</taxon>
        <taxon>Malpighiales</taxon>
        <taxon>Rhizophoraceae</taxon>
        <taxon>Rhizophora</taxon>
    </lineage>
</organism>